<protein>
    <recommendedName>
        <fullName evidence="7">Transcription initiation factor TFIID subunit 12 domain-containing protein</fullName>
    </recommendedName>
</protein>
<evidence type="ECO:0000313" key="8">
    <source>
        <dbReference type="EnsemblPlants" id="Kaladp0481s0011.1.v1.1"/>
    </source>
</evidence>
<evidence type="ECO:0000256" key="1">
    <source>
        <dbReference type="ARBA" id="ARBA00004123"/>
    </source>
</evidence>
<dbReference type="Pfam" id="PF03847">
    <property type="entry name" value="TFIID_20kDa"/>
    <property type="match status" value="1"/>
</dbReference>
<sequence length="549" mass="60156">MAEKSISSQKPIQSPALDPILQTPTLTSNPTIITSPQPPPSSIQSHSPSLDIHNHIQINPQHKLLMQQQHNLLMQRSPSISRFNQLQGQTQTQTQFGIGGQQQSAAMFGQSNFAGGSVMSQQQQQQQLQRQQQQQQQINMAGGNMGRNGLMGQNGQLLQGQLNMQSQMLVSPRQKAGLVQGAQYHTGNTPGQMLQGMQTIGMTGSLNMPSQMRDNGALNYAQQRMNQGQMRQQLSQQNPVNSQAQGLTRTSSLAFMNPQMSGLAQNGQPSMMENSLTQQQQHWSKQMAGMNAPASSSYRLQQHRHHQLFLQQQMVPSAQMNQNSMGFNPQQFSQLVQNQSTMPQQQQQSLQMLGPNGQKTLSLTGSQPDATASSATTPGGSSSQGTEATNQLLGKRKIRDLVSQVDLHAKLDSEVEDILLELGDSFIESVMAFAATLAKHRNSSTLEAKDLLLHLEKNWNLKVPGYSSEAQKNSSKPTSNDIHKKRLDMIRTLMESSQPKKDAAAAAATTTTIHGMDGQLNSDRHLMRPSPSSEQLVAQSASGSQMRIN</sequence>
<reference evidence="8" key="1">
    <citation type="submission" date="2021-01" db="UniProtKB">
        <authorList>
            <consortium name="EnsemblPlants"/>
        </authorList>
    </citation>
    <scope>IDENTIFICATION</scope>
</reference>
<dbReference type="GO" id="GO:0017025">
    <property type="term" value="F:TBP-class protein binding"/>
    <property type="evidence" value="ECO:0007669"/>
    <property type="project" value="TreeGrafter"/>
</dbReference>
<dbReference type="PANTHER" id="PTHR12264">
    <property type="entry name" value="TRANSCRIPTION INITIATION FACTOR TFIID SUBUNIT 12"/>
    <property type="match status" value="1"/>
</dbReference>
<feature type="domain" description="Transcription initiation factor TFIID subunit 12" evidence="7">
    <location>
        <begin position="394"/>
        <end position="461"/>
    </location>
</feature>
<name>A0A7N0VCF9_KALFE</name>
<evidence type="ECO:0000313" key="9">
    <source>
        <dbReference type="Proteomes" id="UP000594263"/>
    </source>
</evidence>
<dbReference type="InterPro" id="IPR037794">
    <property type="entry name" value="TAF12"/>
</dbReference>
<dbReference type="GO" id="GO:0000124">
    <property type="term" value="C:SAGA complex"/>
    <property type="evidence" value="ECO:0007669"/>
    <property type="project" value="InterPro"/>
</dbReference>
<dbReference type="GO" id="GO:0051123">
    <property type="term" value="P:RNA polymerase II preinitiation complex assembly"/>
    <property type="evidence" value="ECO:0007669"/>
    <property type="project" value="TreeGrafter"/>
</dbReference>
<dbReference type="FunFam" id="1.10.20.10:FF:000011">
    <property type="entry name" value="Transcription initiation factor TFIID subunit 12"/>
    <property type="match status" value="1"/>
</dbReference>
<dbReference type="AlphaFoldDB" id="A0A7N0VCF9"/>
<feature type="region of interest" description="Disordered" evidence="6">
    <location>
        <begin position="355"/>
        <end position="388"/>
    </location>
</feature>
<dbReference type="GO" id="GO:0005669">
    <property type="term" value="C:transcription factor TFIID complex"/>
    <property type="evidence" value="ECO:0007669"/>
    <property type="project" value="InterPro"/>
</dbReference>
<feature type="region of interest" description="Disordered" evidence="6">
    <location>
        <begin position="1"/>
        <end position="48"/>
    </location>
</feature>
<comment type="similarity">
    <text evidence="2">Belongs to the TAF12 family.</text>
</comment>
<feature type="compositionally biased region" description="Polar residues" evidence="6">
    <location>
        <begin position="260"/>
        <end position="284"/>
    </location>
</feature>
<dbReference type="GO" id="GO:0003677">
    <property type="term" value="F:DNA binding"/>
    <property type="evidence" value="ECO:0007669"/>
    <property type="project" value="TreeGrafter"/>
</dbReference>
<dbReference type="PANTHER" id="PTHR12264:SF26">
    <property type="entry name" value="TRANSCRIPTION INITIATION FACTOR TFIID SUBUNIT 12B"/>
    <property type="match status" value="1"/>
</dbReference>
<feature type="compositionally biased region" description="Polar residues" evidence="6">
    <location>
        <begin position="530"/>
        <end position="549"/>
    </location>
</feature>
<keyword evidence="5" id="KW-0539">Nucleus</keyword>
<feature type="region of interest" description="Disordered" evidence="6">
    <location>
        <begin position="260"/>
        <end position="295"/>
    </location>
</feature>
<feature type="region of interest" description="Disordered" evidence="6">
    <location>
        <begin position="116"/>
        <end position="148"/>
    </location>
</feature>
<dbReference type="OMA" id="ILQQHMS"/>
<evidence type="ECO:0000256" key="6">
    <source>
        <dbReference type="SAM" id="MobiDB-lite"/>
    </source>
</evidence>
<evidence type="ECO:0000256" key="4">
    <source>
        <dbReference type="ARBA" id="ARBA00023163"/>
    </source>
</evidence>
<organism evidence="8 9">
    <name type="scientific">Kalanchoe fedtschenkoi</name>
    <name type="common">Lavender scallops</name>
    <name type="synonym">South American air plant</name>
    <dbReference type="NCBI Taxonomy" id="63787"/>
    <lineage>
        <taxon>Eukaryota</taxon>
        <taxon>Viridiplantae</taxon>
        <taxon>Streptophyta</taxon>
        <taxon>Embryophyta</taxon>
        <taxon>Tracheophyta</taxon>
        <taxon>Spermatophyta</taxon>
        <taxon>Magnoliopsida</taxon>
        <taxon>eudicotyledons</taxon>
        <taxon>Gunneridae</taxon>
        <taxon>Pentapetalae</taxon>
        <taxon>Saxifragales</taxon>
        <taxon>Crassulaceae</taxon>
        <taxon>Kalanchoe</taxon>
    </lineage>
</organism>
<feature type="compositionally biased region" description="Low complexity" evidence="6">
    <location>
        <begin position="121"/>
        <end position="148"/>
    </location>
</feature>
<comment type="subcellular location">
    <subcellularLocation>
        <location evidence="1">Nucleus</location>
    </subcellularLocation>
</comment>
<feature type="compositionally biased region" description="Low complexity" evidence="6">
    <location>
        <begin position="366"/>
        <end position="386"/>
    </location>
</feature>
<keyword evidence="4" id="KW-0804">Transcription</keyword>
<dbReference type="EnsemblPlants" id="Kaladp0481s0011.1.v1.1">
    <property type="protein sequence ID" value="Kaladp0481s0011.1.v1.1"/>
    <property type="gene ID" value="Kaladp0481s0011.v1.1"/>
</dbReference>
<keyword evidence="9" id="KW-1185">Reference proteome</keyword>
<feature type="region of interest" description="Disordered" evidence="6">
    <location>
        <begin position="497"/>
        <end position="549"/>
    </location>
</feature>
<dbReference type="SUPFAM" id="SSF47113">
    <property type="entry name" value="Histone-fold"/>
    <property type="match status" value="1"/>
</dbReference>
<proteinExistence type="inferred from homology"/>
<dbReference type="Gene3D" id="1.10.20.10">
    <property type="entry name" value="Histone, subunit A"/>
    <property type="match status" value="1"/>
</dbReference>
<dbReference type="InterPro" id="IPR003228">
    <property type="entry name" value="TFIID_TAF12_dom"/>
</dbReference>
<dbReference type="Gramene" id="Kaladp0481s0011.1.v1.1">
    <property type="protein sequence ID" value="Kaladp0481s0011.1.v1.1"/>
    <property type="gene ID" value="Kaladp0481s0011.v1.1"/>
</dbReference>
<dbReference type="CDD" id="cd07981">
    <property type="entry name" value="HFD_TAF12"/>
    <property type="match status" value="1"/>
</dbReference>
<accession>A0A7N0VCF9</accession>
<evidence type="ECO:0000259" key="7">
    <source>
        <dbReference type="Pfam" id="PF03847"/>
    </source>
</evidence>
<evidence type="ECO:0000256" key="3">
    <source>
        <dbReference type="ARBA" id="ARBA00023015"/>
    </source>
</evidence>
<evidence type="ECO:0000256" key="2">
    <source>
        <dbReference type="ARBA" id="ARBA00007530"/>
    </source>
</evidence>
<dbReference type="Proteomes" id="UP000594263">
    <property type="component" value="Unplaced"/>
</dbReference>
<keyword evidence="3" id="KW-0805">Transcription regulation</keyword>
<dbReference type="InterPro" id="IPR009072">
    <property type="entry name" value="Histone-fold"/>
</dbReference>
<feature type="compositionally biased region" description="Polar residues" evidence="6">
    <location>
        <begin position="1"/>
        <end position="12"/>
    </location>
</feature>
<evidence type="ECO:0000256" key="5">
    <source>
        <dbReference type="ARBA" id="ARBA00023242"/>
    </source>
</evidence>
<dbReference type="GO" id="GO:0046982">
    <property type="term" value="F:protein heterodimerization activity"/>
    <property type="evidence" value="ECO:0007669"/>
    <property type="project" value="InterPro"/>
</dbReference>